<keyword evidence="7" id="KW-0812">Transmembrane</keyword>
<name>A0A8H8RXY6_9HELO</name>
<sequence>MSFHKQIDVDNRLQGLSTDKINFHPPTGISVLVVGAGVGGLMAALECRRKGHDVRVVERSPTPSTQGDFFSIGTNIIRHFYNFWPDLAAECERLNYQGMIAYYKITGEHISGPEPVSWANLTVTLADGTEKAIPFHRHNRPKFVAALLAQARRIGVDITFGTRVVDYFEDGENQKAGVILENGDKLEADIVIAADGVGTKSNKLVNGHDIRAYPSGFSIFRTAFPIDIALSDPAVRDRWPLLEGGQTYGEMWQGKDMSLTVQRYTDIMSWTLTHKDVGTGAESWSQSVDVSKALDCTSKNPGFPDIAKRLIKTTPKDALVDWEIMWRDPRENWISPLGRVVQVGDSAHTFLPSSGSGATQAMVDAISLATCLQIGGKSNIAWASKIHNKLQFQRVSCLQLNGFINHQRQNNTNFEVIGEDGDSFKSYIGKWALAHDPDKYAYDNYGKVLNYLLSGAPFRSTNIPPGYTHKPWTIQEMFDIIGEGRTIQFDGDWS</sequence>
<dbReference type="PANTHER" id="PTHR13789:SF315">
    <property type="entry name" value="FAD-DEPENDENT MONOOXYGENASE MDPD"/>
    <property type="match status" value="1"/>
</dbReference>
<protein>
    <submittedName>
        <fullName evidence="9">FAD-dependent monooxygenase</fullName>
    </submittedName>
</protein>
<dbReference type="InterPro" id="IPR002938">
    <property type="entry name" value="FAD-bd"/>
</dbReference>
<dbReference type="InterPro" id="IPR050493">
    <property type="entry name" value="FAD-dep_Monooxygenase_BioMet"/>
</dbReference>
<evidence type="ECO:0000256" key="3">
    <source>
        <dbReference type="ARBA" id="ARBA00022630"/>
    </source>
</evidence>
<comment type="caution">
    <text evidence="9">The sequence shown here is derived from an EMBL/GenBank/DDBJ whole genome shotgun (WGS) entry which is preliminary data.</text>
</comment>
<organism evidence="9 10">
    <name type="scientific">Lachnellula occidentalis</name>
    <dbReference type="NCBI Taxonomy" id="215460"/>
    <lineage>
        <taxon>Eukaryota</taxon>
        <taxon>Fungi</taxon>
        <taxon>Dikarya</taxon>
        <taxon>Ascomycota</taxon>
        <taxon>Pezizomycotina</taxon>
        <taxon>Leotiomycetes</taxon>
        <taxon>Helotiales</taxon>
        <taxon>Lachnaceae</taxon>
        <taxon>Lachnellula</taxon>
    </lineage>
</organism>
<dbReference type="Pfam" id="PF01494">
    <property type="entry name" value="FAD_binding_3"/>
    <property type="match status" value="1"/>
</dbReference>
<evidence type="ECO:0000256" key="2">
    <source>
        <dbReference type="ARBA" id="ARBA00007992"/>
    </source>
</evidence>
<evidence type="ECO:0000259" key="8">
    <source>
        <dbReference type="Pfam" id="PF01494"/>
    </source>
</evidence>
<keyword evidence="6 9" id="KW-0503">Monooxygenase</keyword>
<evidence type="ECO:0000256" key="1">
    <source>
        <dbReference type="ARBA" id="ARBA00001974"/>
    </source>
</evidence>
<feature type="domain" description="FAD-binding" evidence="8">
    <location>
        <begin position="30"/>
        <end position="204"/>
    </location>
</feature>
<dbReference type="SUPFAM" id="SSF51905">
    <property type="entry name" value="FAD/NAD(P)-binding domain"/>
    <property type="match status" value="1"/>
</dbReference>
<comment type="similarity">
    <text evidence="2">Belongs to the paxM FAD-dependent monooxygenase family.</text>
</comment>
<keyword evidence="5" id="KW-0560">Oxidoreductase</keyword>
<keyword evidence="7" id="KW-0472">Membrane</keyword>
<keyword evidence="3" id="KW-0285">Flavoprotein</keyword>
<evidence type="ECO:0000256" key="5">
    <source>
        <dbReference type="ARBA" id="ARBA00023002"/>
    </source>
</evidence>
<dbReference type="InterPro" id="IPR036188">
    <property type="entry name" value="FAD/NAD-bd_sf"/>
</dbReference>
<dbReference type="OrthoDB" id="16820at2759"/>
<evidence type="ECO:0000313" key="10">
    <source>
        <dbReference type="Proteomes" id="UP000443090"/>
    </source>
</evidence>
<dbReference type="Proteomes" id="UP000443090">
    <property type="component" value="Unassembled WGS sequence"/>
</dbReference>
<comment type="cofactor">
    <cofactor evidence="1">
        <name>FAD</name>
        <dbReference type="ChEBI" id="CHEBI:57692"/>
    </cofactor>
</comment>
<dbReference type="GO" id="GO:0004497">
    <property type="term" value="F:monooxygenase activity"/>
    <property type="evidence" value="ECO:0007669"/>
    <property type="project" value="UniProtKB-KW"/>
</dbReference>
<evidence type="ECO:0000313" key="9">
    <source>
        <dbReference type="EMBL" id="TVY43407.1"/>
    </source>
</evidence>
<dbReference type="GO" id="GO:0071949">
    <property type="term" value="F:FAD binding"/>
    <property type="evidence" value="ECO:0007669"/>
    <property type="project" value="InterPro"/>
</dbReference>
<evidence type="ECO:0000256" key="4">
    <source>
        <dbReference type="ARBA" id="ARBA00022827"/>
    </source>
</evidence>
<evidence type="ECO:0000256" key="7">
    <source>
        <dbReference type="SAM" id="Phobius"/>
    </source>
</evidence>
<dbReference type="Gene3D" id="3.50.50.60">
    <property type="entry name" value="FAD/NAD(P)-binding domain"/>
    <property type="match status" value="1"/>
</dbReference>
<proteinExistence type="inferred from homology"/>
<gene>
    <name evidence="9" type="primary">fsr3</name>
    <name evidence="9" type="ORF">LOCC1_G004577</name>
</gene>
<feature type="transmembrane region" description="Helical" evidence="7">
    <location>
        <begin position="27"/>
        <end position="45"/>
    </location>
</feature>
<keyword evidence="10" id="KW-1185">Reference proteome</keyword>
<reference evidence="9 10" key="1">
    <citation type="submission" date="2018-05" db="EMBL/GenBank/DDBJ databases">
        <title>Genome sequencing and assembly of the regulated plant pathogen Lachnellula willkommii and related sister species for the development of diagnostic species identification markers.</title>
        <authorList>
            <person name="Giroux E."/>
            <person name="Bilodeau G."/>
        </authorList>
    </citation>
    <scope>NUCLEOTIDE SEQUENCE [LARGE SCALE GENOMIC DNA]</scope>
    <source>
        <strain evidence="9 10">CBS 160.35</strain>
    </source>
</reference>
<accession>A0A8H8RXY6</accession>
<dbReference type="PRINTS" id="PR00420">
    <property type="entry name" value="RNGMNOXGNASE"/>
</dbReference>
<dbReference type="PANTHER" id="PTHR13789">
    <property type="entry name" value="MONOOXYGENASE"/>
    <property type="match status" value="1"/>
</dbReference>
<keyword evidence="7" id="KW-1133">Transmembrane helix</keyword>
<evidence type="ECO:0000256" key="6">
    <source>
        <dbReference type="ARBA" id="ARBA00023033"/>
    </source>
</evidence>
<keyword evidence="4" id="KW-0274">FAD</keyword>
<dbReference type="EMBL" id="QGMI01000280">
    <property type="protein sequence ID" value="TVY43407.1"/>
    <property type="molecule type" value="Genomic_DNA"/>
</dbReference>
<dbReference type="AlphaFoldDB" id="A0A8H8RXY6"/>